<accession>A0A9N9P5L4</accession>
<dbReference type="Pfam" id="PF03547">
    <property type="entry name" value="Mem_trans"/>
    <property type="match status" value="1"/>
</dbReference>
<dbReference type="InterPro" id="IPR004776">
    <property type="entry name" value="Mem_transp_PIN-like"/>
</dbReference>
<proteinExistence type="predicted"/>
<gene>
    <name evidence="6" type="ORF">DERYTH_LOCUS20514</name>
</gene>
<keyword evidence="4 5" id="KW-0472">Membrane</keyword>
<dbReference type="Proteomes" id="UP000789405">
    <property type="component" value="Unassembled WGS sequence"/>
</dbReference>
<feature type="transmembrane region" description="Helical" evidence="5">
    <location>
        <begin position="184"/>
        <end position="206"/>
    </location>
</feature>
<sequence>GLARLTIKIFMPCFLFSNIVSSITIGGLISLWPIPAFYSIFTLISTILGFIGGKSIRLNSADIKFVITGIIFNNITSLPLGLLKGIENTSAILILRWNENGNESPKDIVKRGISYILLATLWTNLLRWSLGVYLLKKVPENDEEVTIQNNPSTSNQLQANNDQVEITERTPLLRIHPMSSVKKFLSFKFMNPPLYAALLALIFIAIPKLNSLLIDKDAPLMAIFQAIDYVGSTAIPLTLLTLGAELYNLPRSRKEHMASIITYVFTCRFIIMPIIGIFLVLYTTSYYINDPMLWFILILLASGPTAINCVNMAQLTNTYQEEFAALLFYSYILATPFVTLV</sequence>
<evidence type="ECO:0000256" key="4">
    <source>
        <dbReference type="ARBA" id="ARBA00023136"/>
    </source>
</evidence>
<dbReference type="EMBL" id="CAJVPY010024312">
    <property type="protein sequence ID" value="CAG8786494.1"/>
    <property type="molecule type" value="Genomic_DNA"/>
</dbReference>
<feature type="non-terminal residue" evidence="6">
    <location>
        <position position="1"/>
    </location>
</feature>
<feature type="transmembrane region" description="Helical" evidence="5">
    <location>
        <begin position="260"/>
        <end position="281"/>
    </location>
</feature>
<evidence type="ECO:0000256" key="2">
    <source>
        <dbReference type="ARBA" id="ARBA00022692"/>
    </source>
</evidence>
<evidence type="ECO:0000256" key="3">
    <source>
        <dbReference type="ARBA" id="ARBA00022989"/>
    </source>
</evidence>
<feature type="transmembrane region" description="Helical" evidence="5">
    <location>
        <begin position="293"/>
        <end position="311"/>
    </location>
</feature>
<dbReference type="PANTHER" id="PTHR31794:SF2">
    <property type="entry name" value="AUXIN EFFLUX TRANSPORTER FAMILY PROTEIN (EUROFUNG)"/>
    <property type="match status" value="1"/>
</dbReference>
<dbReference type="PANTHER" id="PTHR31794">
    <property type="entry name" value="AUXIN EFFLUX TRANSPORTER FAMILY PROTEIN (EUROFUNG)"/>
    <property type="match status" value="1"/>
</dbReference>
<feature type="transmembrane region" description="Helical" evidence="5">
    <location>
        <begin position="9"/>
        <end position="29"/>
    </location>
</feature>
<name>A0A9N9P5L4_9GLOM</name>
<evidence type="ECO:0000313" key="6">
    <source>
        <dbReference type="EMBL" id="CAG8786494.1"/>
    </source>
</evidence>
<dbReference type="GO" id="GO:0016020">
    <property type="term" value="C:membrane"/>
    <property type="evidence" value="ECO:0007669"/>
    <property type="project" value="UniProtKB-SubCell"/>
</dbReference>
<evidence type="ECO:0000256" key="5">
    <source>
        <dbReference type="SAM" id="Phobius"/>
    </source>
</evidence>
<comment type="subcellular location">
    <subcellularLocation>
        <location evidence="1">Membrane</location>
        <topology evidence="1">Multi-pass membrane protein</topology>
    </subcellularLocation>
</comment>
<dbReference type="AlphaFoldDB" id="A0A9N9P5L4"/>
<keyword evidence="2 5" id="KW-0812">Transmembrane</keyword>
<dbReference type="GO" id="GO:0005783">
    <property type="term" value="C:endoplasmic reticulum"/>
    <property type="evidence" value="ECO:0007669"/>
    <property type="project" value="TreeGrafter"/>
</dbReference>
<organism evidence="6 7">
    <name type="scientific">Dentiscutata erythropus</name>
    <dbReference type="NCBI Taxonomy" id="1348616"/>
    <lineage>
        <taxon>Eukaryota</taxon>
        <taxon>Fungi</taxon>
        <taxon>Fungi incertae sedis</taxon>
        <taxon>Mucoromycota</taxon>
        <taxon>Glomeromycotina</taxon>
        <taxon>Glomeromycetes</taxon>
        <taxon>Diversisporales</taxon>
        <taxon>Gigasporaceae</taxon>
        <taxon>Dentiscutata</taxon>
    </lineage>
</organism>
<evidence type="ECO:0000313" key="7">
    <source>
        <dbReference type="Proteomes" id="UP000789405"/>
    </source>
</evidence>
<comment type="caution">
    <text evidence="6">The sequence shown here is derived from an EMBL/GenBank/DDBJ whole genome shotgun (WGS) entry which is preliminary data.</text>
</comment>
<dbReference type="GO" id="GO:0055085">
    <property type="term" value="P:transmembrane transport"/>
    <property type="evidence" value="ECO:0007669"/>
    <property type="project" value="InterPro"/>
</dbReference>
<keyword evidence="7" id="KW-1185">Reference proteome</keyword>
<feature type="non-terminal residue" evidence="6">
    <location>
        <position position="341"/>
    </location>
</feature>
<keyword evidence="3 5" id="KW-1133">Transmembrane helix</keyword>
<dbReference type="OrthoDB" id="191139at2759"/>
<evidence type="ECO:0000256" key="1">
    <source>
        <dbReference type="ARBA" id="ARBA00004141"/>
    </source>
</evidence>
<feature type="transmembrane region" description="Helical" evidence="5">
    <location>
        <begin position="323"/>
        <end position="340"/>
    </location>
</feature>
<protein>
    <submittedName>
        <fullName evidence="6">13393_t:CDS:1</fullName>
    </submittedName>
</protein>
<feature type="transmembrane region" description="Helical" evidence="5">
    <location>
        <begin position="35"/>
        <end position="53"/>
    </location>
</feature>
<reference evidence="6" key="1">
    <citation type="submission" date="2021-06" db="EMBL/GenBank/DDBJ databases">
        <authorList>
            <person name="Kallberg Y."/>
            <person name="Tangrot J."/>
            <person name="Rosling A."/>
        </authorList>
    </citation>
    <scope>NUCLEOTIDE SEQUENCE</scope>
    <source>
        <strain evidence="6">MA453B</strain>
    </source>
</reference>
<feature type="transmembrane region" description="Helical" evidence="5">
    <location>
        <begin position="226"/>
        <end position="248"/>
    </location>
</feature>